<feature type="compositionally biased region" description="Polar residues" evidence="1">
    <location>
        <begin position="29"/>
        <end position="39"/>
    </location>
</feature>
<dbReference type="InterPro" id="IPR045341">
    <property type="entry name" value="DUF6532"/>
</dbReference>
<feature type="domain" description="DUF6532" evidence="2">
    <location>
        <begin position="311"/>
        <end position="506"/>
    </location>
</feature>
<dbReference type="InParanoid" id="A0A165E8F5"/>
<evidence type="ECO:0000313" key="4">
    <source>
        <dbReference type="Proteomes" id="UP000076842"/>
    </source>
</evidence>
<dbReference type="OrthoDB" id="3407470at2759"/>
<dbReference type="AlphaFoldDB" id="A0A165E8F5"/>
<accession>A0A165E8F5</accession>
<protein>
    <recommendedName>
        <fullName evidence="2">DUF6532 domain-containing protein</fullName>
    </recommendedName>
</protein>
<dbReference type="Pfam" id="PF20149">
    <property type="entry name" value="DUF6532"/>
    <property type="match status" value="1"/>
</dbReference>
<feature type="region of interest" description="Disordered" evidence="1">
    <location>
        <begin position="1"/>
        <end position="79"/>
    </location>
</feature>
<evidence type="ECO:0000259" key="2">
    <source>
        <dbReference type="Pfam" id="PF20149"/>
    </source>
</evidence>
<evidence type="ECO:0000313" key="3">
    <source>
        <dbReference type="EMBL" id="KZT54313.1"/>
    </source>
</evidence>
<dbReference type="Proteomes" id="UP000076842">
    <property type="component" value="Unassembled WGS sequence"/>
</dbReference>
<sequence>MDTLQNNDIPSVPEKAMNKDTAALPGQVATPTTAQNTPEDPSGIMADPIGSTTPTETKLVESPPGQQPESDLVKPATEEHTAVTGLSAYSSTDPTPPVGTVAYFKLLSSKAQQALSTVPAKPPSGAIDLTEDEAKRPRCTTDGMEDERALKKRAANPQEETVAGSNSDIIVAFSHIIQKPVGFAKLLNGTVVVLYPAEHFSARSVQNADLVKLISKLPELGTTTGEDIATARPSTTMKAGPDIKIMSISPENAKAANHAVLPDFLKASTPEVSTKQHRSLQDLAIPLPQTLDQILLGADTSPVYRTMLAEAIESWTIQQAATELWPSRAQAVEWAAIAWKYAEKTVLSQMQITDAGHHSGKAAQKRKESIRRVASTDPALLRTLLLEKAEEYIMKFHSDVFIGQAEEIAQRINDLCTNYRFLYETADWSGPTGKVQGPFRSPTLIRVMSAVYEKGMTKHAGLLEQLPYPLIAAVSSAWSTGTKTAGDTLQTEFQLSYNEILKNLAKYEERRSDQFAAMRNHIFTKMKEVLSKQKQTSSDVDQEDGAYFLAFDDSEELPATATGNSLT</sequence>
<proteinExistence type="predicted"/>
<dbReference type="EMBL" id="KV424017">
    <property type="protein sequence ID" value="KZT54313.1"/>
    <property type="molecule type" value="Genomic_DNA"/>
</dbReference>
<evidence type="ECO:0000256" key="1">
    <source>
        <dbReference type="SAM" id="MobiDB-lite"/>
    </source>
</evidence>
<gene>
    <name evidence="3" type="ORF">CALCODRAFT_510864</name>
</gene>
<name>A0A165E8F5_9BASI</name>
<organism evidence="3 4">
    <name type="scientific">Calocera cornea HHB12733</name>
    <dbReference type="NCBI Taxonomy" id="1353952"/>
    <lineage>
        <taxon>Eukaryota</taxon>
        <taxon>Fungi</taxon>
        <taxon>Dikarya</taxon>
        <taxon>Basidiomycota</taxon>
        <taxon>Agaricomycotina</taxon>
        <taxon>Dacrymycetes</taxon>
        <taxon>Dacrymycetales</taxon>
        <taxon>Dacrymycetaceae</taxon>
        <taxon>Calocera</taxon>
    </lineage>
</organism>
<reference evidence="3 4" key="1">
    <citation type="journal article" date="2016" name="Mol. Biol. Evol.">
        <title>Comparative Genomics of Early-Diverging Mushroom-Forming Fungi Provides Insights into the Origins of Lignocellulose Decay Capabilities.</title>
        <authorList>
            <person name="Nagy L.G."/>
            <person name="Riley R."/>
            <person name="Tritt A."/>
            <person name="Adam C."/>
            <person name="Daum C."/>
            <person name="Floudas D."/>
            <person name="Sun H."/>
            <person name="Yadav J.S."/>
            <person name="Pangilinan J."/>
            <person name="Larsson K.H."/>
            <person name="Matsuura K."/>
            <person name="Barry K."/>
            <person name="Labutti K."/>
            <person name="Kuo R."/>
            <person name="Ohm R.A."/>
            <person name="Bhattacharya S.S."/>
            <person name="Shirouzu T."/>
            <person name="Yoshinaga Y."/>
            <person name="Martin F.M."/>
            <person name="Grigoriev I.V."/>
            <person name="Hibbett D.S."/>
        </authorList>
    </citation>
    <scope>NUCLEOTIDE SEQUENCE [LARGE SCALE GENOMIC DNA]</scope>
    <source>
        <strain evidence="3 4">HHB12733</strain>
    </source>
</reference>
<keyword evidence="4" id="KW-1185">Reference proteome</keyword>